<organism evidence="2 3">
    <name type="scientific">Tritrichomonas musculus</name>
    <dbReference type="NCBI Taxonomy" id="1915356"/>
    <lineage>
        <taxon>Eukaryota</taxon>
        <taxon>Metamonada</taxon>
        <taxon>Parabasalia</taxon>
        <taxon>Tritrichomonadida</taxon>
        <taxon>Tritrichomonadidae</taxon>
        <taxon>Tritrichomonas</taxon>
    </lineage>
</organism>
<keyword evidence="1" id="KW-0812">Transmembrane</keyword>
<dbReference type="Gene3D" id="1.25.10.10">
    <property type="entry name" value="Leucine-rich Repeat Variant"/>
    <property type="match status" value="1"/>
</dbReference>
<dbReference type="InterPro" id="IPR011989">
    <property type="entry name" value="ARM-like"/>
</dbReference>
<dbReference type="InterPro" id="IPR016024">
    <property type="entry name" value="ARM-type_fold"/>
</dbReference>
<feature type="transmembrane region" description="Helical" evidence="1">
    <location>
        <begin position="272"/>
        <end position="299"/>
    </location>
</feature>
<comment type="caution">
    <text evidence="2">The sequence shown here is derived from an EMBL/GenBank/DDBJ whole genome shotgun (WGS) entry which is preliminary data.</text>
</comment>
<keyword evidence="1" id="KW-0472">Membrane</keyword>
<name>A0ABR2JTR9_9EUKA</name>
<keyword evidence="3" id="KW-1185">Reference proteome</keyword>
<evidence type="ECO:0000313" key="2">
    <source>
        <dbReference type="EMBL" id="KAK8881841.1"/>
    </source>
</evidence>
<gene>
    <name evidence="2" type="ORF">M9Y10_044477</name>
</gene>
<reference evidence="2 3" key="1">
    <citation type="submission" date="2024-04" db="EMBL/GenBank/DDBJ databases">
        <title>Tritrichomonas musculus Genome.</title>
        <authorList>
            <person name="Alves-Ferreira E."/>
            <person name="Grigg M."/>
            <person name="Lorenzi H."/>
            <person name="Galac M."/>
        </authorList>
    </citation>
    <scope>NUCLEOTIDE SEQUENCE [LARGE SCALE GENOMIC DNA]</scope>
    <source>
        <strain evidence="2 3">EAF2021</strain>
    </source>
</reference>
<dbReference type="SUPFAM" id="SSF48371">
    <property type="entry name" value="ARM repeat"/>
    <property type="match status" value="1"/>
</dbReference>
<keyword evidence="1" id="KW-1133">Transmembrane helix</keyword>
<sequence>MSIFLYKDSPFLANDRRETVSDAFTQSSIDLCAFNSYNNLPQLLFFAQMCVSHIKTGEKKGTCIKILDNCDSALIDQFLAYVSKILYDNISSQNILIAFKIISLLSKDKCFYSHLILLNITKLILSNLSLLNQQQISQINLNVLLKIIKYNYKQEERRNIILDHFPIGFIISCTSEFLNSSFHVFGLQWIKFLNTFCSYSHSIEDGRLIFENISNIRNKINMNLHLKYFCNIIVNMIKFKTLPLDLFVSNNYNIFFRNLILKKGNSGIIEHALYIIGLCTMNNIIYGFFYTNFFIRIFFAYPFNEKIRILVLWNLSVGLNSEISHFLIETNFMNEIISIYQNSSLKLKHQIISLITDMMCTSSDPPEIFLANNIIEILIDAMLIFNDDISKIALSLYQTIEDCIAQNQNSIIENLKQFLLDSNFMEIIEILENSEDQFNLRLSVKLCNFLYTSESNPE</sequence>
<protein>
    <submittedName>
        <fullName evidence="2">Uncharacterized protein</fullName>
    </submittedName>
</protein>
<dbReference type="EMBL" id="JAPFFF010000009">
    <property type="protein sequence ID" value="KAK8881841.1"/>
    <property type="molecule type" value="Genomic_DNA"/>
</dbReference>
<proteinExistence type="predicted"/>
<accession>A0ABR2JTR9</accession>
<evidence type="ECO:0000313" key="3">
    <source>
        <dbReference type="Proteomes" id="UP001470230"/>
    </source>
</evidence>
<dbReference type="Proteomes" id="UP001470230">
    <property type="component" value="Unassembled WGS sequence"/>
</dbReference>
<evidence type="ECO:0000256" key="1">
    <source>
        <dbReference type="SAM" id="Phobius"/>
    </source>
</evidence>